<keyword evidence="8" id="KW-0130">Cell adhesion</keyword>
<dbReference type="FunFam" id="2.60.40.60:FF:000129">
    <property type="entry name" value="protocadherin alpha-C2 isoform X1"/>
    <property type="match status" value="1"/>
</dbReference>
<dbReference type="GO" id="GO:0007156">
    <property type="term" value="P:homophilic cell adhesion via plasma membrane adhesion molecules"/>
    <property type="evidence" value="ECO:0007669"/>
    <property type="project" value="InterPro"/>
</dbReference>
<keyword evidence="3" id="KW-1003">Cell membrane</keyword>
<dbReference type="AlphaFoldDB" id="A0A6I8R4K0"/>
<dbReference type="SMART" id="SM00112">
    <property type="entry name" value="CA"/>
    <property type="match status" value="6"/>
</dbReference>
<dbReference type="GeneTree" id="ENSGT00940000163777"/>
<keyword evidence="7 12" id="KW-0106">Calcium</keyword>
<dbReference type="PROSITE" id="PS00232">
    <property type="entry name" value="CADHERIN_1"/>
    <property type="match status" value="2"/>
</dbReference>
<reference evidence="16" key="1">
    <citation type="journal article" date="2010" name="Science">
        <title>The genome of the Western clawed frog Xenopus tropicalis.</title>
        <authorList>
            <person name="Hellsten U."/>
            <person name="Harland R.M."/>
            <person name="Gilchrist M.J."/>
            <person name="Hendrix D."/>
            <person name="Jurka J."/>
            <person name="Kapitonov V."/>
            <person name="Ovcharenko I."/>
            <person name="Putnam N.H."/>
            <person name="Shu S."/>
            <person name="Taher L."/>
            <person name="Blitz I.L."/>
            <person name="Blumberg B."/>
            <person name="Dichmann D.S."/>
            <person name="Dubchak I."/>
            <person name="Amaya E."/>
            <person name="Detter J.C."/>
            <person name="Fletcher R."/>
            <person name="Gerhard D.S."/>
            <person name="Goodstein D."/>
            <person name="Graves T."/>
            <person name="Grigoriev I.V."/>
            <person name="Grimwood J."/>
            <person name="Kawashima T."/>
            <person name="Lindquist E."/>
            <person name="Lucas S.M."/>
            <person name="Mead P.E."/>
            <person name="Mitros T."/>
            <person name="Ogino H."/>
            <person name="Ohta Y."/>
            <person name="Poliakov A.V."/>
            <person name="Pollet N."/>
            <person name="Robert J."/>
            <person name="Salamov A."/>
            <person name="Sater A.K."/>
            <person name="Schmutz J."/>
            <person name="Terry A."/>
            <person name="Vize P.D."/>
            <person name="Warren W.C."/>
            <person name="Wells D."/>
            <person name="Wills A."/>
            <person name="Wilson R.K."/>
            <person name="Zimmerman L.B."/>
            <person name="Zorn A.M."/>
            <person name="Grainger R."/>
            <person name="Grammer T."/>
            <person name="Khokha M.K."/>
            <person name="Richardson P.M."/>
            <person name="Rokhsar D.S."/>
        </authorList>
    </citation>
    <scope>NUCLEOTIDE SEQUENCE [LARGE SCALE GENOMIC DNA]</scope>
    <source>
        <strain evidence="16">Nigerian</strain>
    </source>
</reference>
<keyword evidence="4 13" id="KW-0812">Transmembrane</keyword>
<dbReference type="FunFam" id="2.60.40.60:FF:000004">
    <property type="entry name" value="Protocadherin 1 gamma 2"/>
    <property type="match status" value="1"/>
</dbReference>
<evidence type="ECO:0000256" key="12">
    <source>
        <dbReference type="PROSITE-ProRule" id="PRU00043"/>
    </source>
</evidence>
<dbReference type="CDD" id="cd11304">
    <property type="entry name" value="Cadherin_repeat"/>
    <property type="match status" value="6"/>
</dbReference>
<dbReference type="InterPro" id="IPR050174">
    <property type="entry name" value="Protocadherin/Cadherin-CA"/>
</dbReference>
<dbReference type="InterPro" id="IPR002126">
    <property type="entry name" value="Cadherin-like_dom"/>
</dbReference>
<dbReference type="InterPro" id="IPR020894">
    <property type="entry name" value="Cadherin_CS"/>
</dbReference>
<evidence type="ECO:0000256" key="4">
    <source>
        <dbReference type="ARBA" id="ARBA00022692"/>
    </source>
</evidence>
<feature type="domain" description="Cadherin" evidence="15">
    <location>
        <begin position="243"/>
        <end position="350"/>
    </location>
</feature>
<dbReference type="InterPro" id="IPR013164">
    <property type="entry name" value="Cadherin_N"/>
</dbReference>
<feature type="domain" description="Cadherin" evidence="15">
    <location>
        <begin position="134"/>
        <end position="242"/>
    </location>
</feature>
<protein>
    <recommendedName>
        <fullName evidence="15">Cadherin domain-containing protein</fullName>
    </recommendedName>
</protein>
<keyword evidence="10 13" id="KW-0472">Membrane</keyword>
<organism evidence="16">
    <name type="scientific">Xenopus tropicalis</name>
    <name type="common">Western clawed frog</name>
    <name type="synonym">Silurana tropicalis</name>
    <dbReference type="NCBI Taxonomy" id="8364"/>
    <lineage>
        <taxon>Eukaryota</taxon>
        <taxon>Metazoa</taxon>
        <taxon>Chordata</taxon>
        <taxon>Craniata</taxon>
        <taxon>Vertebrata</taxon>
        <taxon>Euteleostomi</taxon>
        <taxon>Amphibia</taxon>
        <taxon>Batrachia</taxon>
        <taxon>Anura</taxon>
        <taxon>Pipoidea</taxon>
        <taxon>Pipidae</taxon>
        <taxon>Xenopodinae</taxon>
        <taxon>Xenopus</taxon>
        <taxon>Silurana</taxon>
    </lineage>
</organism>
<dbReference type="FunFam" id="2.60.40.60:FF:000001">
    <property type="entry name" value="Protocadherin alpha 2"/>
    <property type="match status" value="1"/>
</dbReference>
<dbReference type="Pfam" id="PF00028">
    <property type="entry name" value="Cadherin"/>
    <property type="match status" value="5"/>
</dbReference>
<evidence type="ECO:0000256" key="5">
    <source>
        <dbReference type="ARBA" id="ARBA00022729"/>
    </source>
</evidence>
<evidence type="ECO:0000256" key="10">
    <source>
        <dbReference type="ARBA" id="ARBA00023136"/>
    </source>
</evidence>
<dbReference type="FunFam" id="2.60.40.60:FF:000002">
    <property type="entry name" value="Protocadherin alpha 2"/>
    <property type="match status" value="1"/>
</dbReference>
<dbReference type="InterPro" id="IPR015919">
    <property type="entry name" value="Cadherin-like_sf"/>
</dbReference>
<feature type="transmembrane region" description="Helical" evidence="13">
    <location>
        <begin position="689"/>
        <end position="707"/>
    </location>
</feature>
<dbReference type="PANTHER" id="PTHR24028">
    <property type="entry name" value="CADHERIN-87A"/>
    <property type="match status" value="1"/>
</dbReference>
<dbReference type="Gene3D" id="2.60.40.60">
    <property type="entry name" value="Cadherins"/>
    <property type="match status" value="6"/>
</dbReference>
<dbReference type="Ensembl" id="ENSXETT00000098688">
    <property type="protein sequence ID" value="ENSXETP00000079698"/>
    <property type="gene ID" value="ENSXETG00000040894"/>
</dbReference>
<dbReference type="InParanoid" id="A0A6I8R4K0"/>
<accession>A0A6I8R4K0</accession>
<evidence type="ECO:0000256" key="6">
    <source>
        <dbReference type="ARBA" id="ARBA00022737"/>
    </source>
</evidence>
<comment type="function">
    <text evidence="1">Potential calcium-dependent cell-adhesion protein. May be involved in the establishment and maintenance of specific neuronal connections in the brain.</text>
</comment>
<dbReference type="Pfam" id="PF08266">
    <property type="entry name" value="Cadherin_2"/>
    <property type="match status" value="1"/>
</dbReference>
<dbReference type="GO" id="GO:0005886">
    <property type="term" value="C:plasma membrane"/>
    <property type="evidence" value="ECO:0007669"/>
    <property type="project" value="UniProtKB-SubCell"/>
</dbReference>
<comment type="subcellular location">
    <subcellularLocation>
        <location evidence="2">Cell membrane</location>
        <topology evidence="2">Single-pass type I membrane protein</topology>
    </subcellularLocation>
</comment>
<sequence>MGLTWKCWMSWWWGTQTLVLICLRNRVNGQIGYSVMEELEKGTAVGNLAHDLQMDPRSLFNRKFQINYDTKTQYFDINTKNGMLYISNKIDREELCGSSVTCEIKLGIVLDKPLEVFQIEIQVLDMNDNSPVFPEDINILKIVESSVPGAQFPLEAAYDPDVGSNSLCLYDLSPKDLFSIESPSKDNKSKSLVLVLNQALDREKQASHLLTLTAADCGTPKRSGTTQIRILVQDVNDNAPTFRHPIYRVSIPENYAVGSLIVVLKATDLDEGENGVIEYSFSSIGSRSVKQLFKIEKNNGEVHLKGLLDYENKKYYEIHVQAKDTAQLPMTGHCKVIVDVTDVNDNPPEIKISSLSGAVKEDSSPGFVIALFTVTDRDSGPNGQVRCQIPDNLPFYLDSKFSNYYSLVLKDNLDRESVAEYNVPISATDNGIPALSTTAYIYFSVDDINDNPPLFTEELYFFSIAENILPGSLIFQVSASDKDSGKNAQLLYALLESYVEGMSVSHFISINPDSGNVFSVDSFDYEKMQMFQLQVEVKDHGLPSLSNTANITVFIQDQNDHSPEVLSPVPTSEMVLRSMKVGHLVTKLRAVDADAGYNAWLTYEMDPVSNTTLFSVDSYSGEIRIARNIKETEENMHKLVVIVRDHGQPSKSTLATIMINIVETSEGKNNDYIMVVKSEHQTTGPAEHLIIAAAVMFSTLVFIFIFYKGFQFYMVFKDMDRQHRTEDFEYVRNDWTLLEHQKCKIPLYFTSRSDNNATLTLHRTSCSTSDRRIAEQLVLDNNQQGETKRPSPIDSIISK</sequence>
<evidence type="ECO:0000256" key="14">
    <source>
        <dbReference type="SAM" id="SignalP"/>
    </source>
</evidence>
<dbReference type="FunFam" id="2.60.40.60:FF:000007">
    <property type="entry name" value="Protocadherin alpha 2"/>
    <property type="match status" value="1"/>
</dbReference>
<evidence type="ECO:0000256" key="2">
    <source>
        <dbReference type="ARBA" id="ARBA00004251"/>
    </source>
</evidence>
<evidence type="ECO:0000256" key="9">
    <source>
        <dbReference type="ARBA" id="ARBA00022989"/>
    </source>
</evidence>
<evidence type="ECO:0000259" key="15">
    <source>
        <dbReference type="PROSITE" id="PS50268"/>
    </source>
</evidence>
<keyword evidence="5 14" id="KW-0732">Signal</keyword>
<feature type="signal peptide" evidence="14">
    <location>
        <begin position="1"/>
        <end position="29"/>
    </location>
</feature>
<dbReference type="FunFam" id="2.60.40.60:FF:000006">
    <property type="entry name" value="Protocadherin alpha 2"/>
    <property type="match status" value="1"/>
</dbReference>
<proteinExistence type="predicted"/>
<evidence type="ECO:0000256" key="1">
    <source>
        <dbReference type="ARBA" id="ARBA00003436"/>
    </source>
</evidence>
<dbReference type="PANTHER" id="PTHR24028:SF241">
    <property type="entry name" value="PROTOCADHERIN 2 ALPHA A 1 PRECURSOR"/>
    <property type="match status" value="1"/>
</dbReference>
<name>A0A6I8R4K0_XENTR</name>
<dbReference type="SUPFAM" id="SSF49313">
    <property type="entry name" value="Cadherin-like"/>
    <property type="match status" value="6"/>
</dbReference>
<evidence type="ECO:0000256" key="8">
    <source>
        <dbReference type="ARBA" id="ARBA00022889"/>
    </source>
</evidence>
<feature type="domain" description="Cadherin" evidence="15">
    <location>
        <begin position="34"/>
        <end position="133"/>
    </location>
</feature>
<keyword evidence="6" id="KW-0677">Repeat</keyword>
<feature type="chain" id="PRO_5030155529" description="Cadherin domain-containing protein" evidence="14">
    <location>
        <begin position="30"/>
        <end position="799"/>
    </location>
</feature>
<keyword evidence="9 13" id="KW-1133">Transmembrane helix</keyword>
<evidence type="ECO:0000256" key="11">
    <source>
        <dbReference type="ARBA" id="ARBA00023180"/>
    </source>
</evidence>
<evidence type="ECO:0000256" key="13">
    <source>
        <dbReference type="SAM" id="Phobius"/>
    </source>
</evidence>
<keyword evidence="11" id="KW-0325">Glycoprotein</keyword>
<evidence type="ECO:0000256" key="7">
    <source>
        <dbReference type="ARBA" id="ARBA00022837"/>
    </source>
</evidence>
<dbReference type="PROSITE" id="PS50268">
    <property type="entry name" value="CADHERIN_2"/>
    <property type="match status" value="6"/>
</dbReference>
<reference evidence="16" key="2">
    <citation type="submission" date="2020-05" db="UniProtKB">
        <authorList>
            <consortium name="Ensembl"/>
        </authorList>
    </citation>
    <scope>IDENTIFICATION</scope>
</reference>
<dbReference type="PRINTS" id="PR00205">
    <property type="entry name" value="CADHERIN"/>
</dbReference>
<evidence type="ECO:0000313" key="16">
    <source>
        <dbReference type="Ensembl" id="ENSXETP00000079698"/>
    </source>
</evidence>
<evidence type="ECO:0000256" key="3">
    <source>
        <dbReference type="ARBA" id="ARBA00022475"/>
    </source>
</evidence>
<feature type="domain" description="Cadherin" evidence="15">
    <location>
        <begin position="351"/>
        <end position="455"/>
    </location>
</feature>
<feature type="domain" description="Cadherin" evidence="15">
    <location>
        <begin position="567"/>
        <end position="687"/>
    </location>
</feature>
<dbReference type="GO" id="GO:0005509">
    <property type="term" value="F:calcium ion binding"/>
    <property type="evidence" value="ECO:0007669"/>
    <property type="project" value="UniProtKB-UniRule"/>
</dbReference>
<feature type="domain" description="Cadherin" evidence="15">
    <location>
        <begin position="456"/>
        <end position="565"/>
    </location>
</feature>